<sequence length="82" mass="9293">MTIVRSNNMRIDKNVVIMNSSLFMVVGGITVEDDVFVAANAQSISNNYYLYDHQILTYKPIRLKRNSWIGAGVAYSAERYGK</sequence>
<reference evidence="1 2" key="1">
    <citation type="submission" date="2018-08" db="EMBL/GenBank/DDBJ databases">
        <title>A genome reference for cultivated species of the human gut microbiota.</title>
        <authorList>
            <person name="Zou Y."/>
            <person name="Xue W."/>
            <person name="Luo G."/>
        </authorList>
    </citation>
    <scope>NUCLEOTIDE SEQUENCE [LARGE SCALE GENOMIC DNA]</scope>
    <source>
        <strain evidence="1 2">AM13-21</strain>
    </source>
</reference>
<dbReference type="AlphaFoldDB" id="A0A415BGP9"/>
<dbReference type="SUPFAM" id="SSF51161">
    <property type="entry name" value="Trimeric LpxA-like enzymes"/>
    <property type="match status" value="1"/>
</dbReference>
<evidence type="ECO:0000313" key="2">
    <source>
        <dbReference type="Proteomes" id="UP000285777"/>
    </source>
</evidence>
<accession>A0A415BGP9</accession>
<name>A0A415BGP9_PHOVU</name>
<proteinExistence type="predicted"/>
<dbReference type="Proteomes" id="UP000285777">
    <property type="component" value="Unassembled WGS sequence"/>
</dbReference>
<organism evidence="1 2">
    <name type="scientific">Phocaeicola vulgatus</name>
    <name type="common">Bacteroides vulgatus</name>
    <dbReference type="NCBI Taxonomy" id="821"/>
    <lineage>
        <taxon>Bacteria</taxon>
        <taxon>Pseudomonadati</taxon>
        <taxon>Bacteroidota</taxon>
        <taxon>Bacteroidia</taxon>
        <taxon>Bacteroidales</taxon>
        <taxon>Bacteroidaceae</taxon>
        <taxon>Phocaeicola</taxon>
    </lineage>
</organism>
<protein>
    <submittedName>
        <fullName evidence="1">Uncharacterized protein</fullName>
    </submittedName>
</protein>
<dbReference type="EMBL" id="QRLF01000049">
    <property type="protein sequence ID" value="RHI83887.1"/>
    <property type="molecule type" value="Genomic_DNA"/>
</dbReference>
<dbReference type="InterPro" id="IPR011004">
    <property type="entry name" value="Trimer_LpxA-like_sf"/>
</dbReference>
<comment type="caution">
    <text evidence="1">The sequence shown here is derived from an EMBL/GenBank/DDBJ whole genome shotgun (WGS) entry which is preliminary data.</text>
</comment>
<evidence type="ECO:0000313" key="1">
    <source>
        <dbReference type="EMBL" id="RHI83887.1"/>
    </source>
</evidence>
<gene>
    <name evidence="1" type="ORF">DW150_20910</name>
</gene>
<dbReference type="Gene3D" id="2.160.10.10">
    <property type="entry name" value="Hexapeptide repeat proteins"/>
    <property type="match status" value="1"/>
</dbReference>